<keyword evidence="1" id="KW-0732">Signal</keyword>
<organism evidence="2 3">
    <name type="scientific">Oedothorax gibbosus</name>
    <dbReference type="NCBI Taxonomy" id="931172"/>
    <lineage>
        <taxon>Eukaryota</taxon>
        <taxon>Metazoa</taxon>
        <taxon>Ecdysozoa</taxon>
        <taxon>Arthropoda</taxon>
        <taxon>Chelicerata</taxon>
        <taxon>Arachnida</taxon>
        <taxon>Araneae</taxon>
        <taxon>Araneomorphae</taxon>
        <taxon>Entelegynae</taxon>
        <taxon>Araneoidea</taxon>
        <taxon>Linyphiidae</taxon>
        <taxon>Erigoninae</taxon>
        <taxon>Oedothorax</taxon>
    </lineage>
</organism>
<feature type="chain" id="PRO_5043372448" evidence="1">
    <location>
        <begin position="20"/>
        <end position="180"/>
    </location>
</feature>
<comment type="caution">
    <text evidence="2">The sequence shown here is derived from an EMBL/GenBank/DDBJ whole genome shotgun (WGS) entry which is preliminary data.</text>
</comment>
<sequence>MILKIAFFLHLFFLHSAYGDAPEECEGPVKEVLCLGSPRETNIVVGLKSTAPLFTDPNLDVECLQPFKSQTGAAQSLFSMKTKKKLQDPFSGIMGCDVHEAITGIDLCFQGELKYIALECNPIKEGYKIDTDDVTFASNQGGDERKATCDGERAFISLKLEEEGSSVIVQIGCAKIKKAK</sequence>
<name>A0AAV6TXU2_9ARAC</name>
<feature type="signal peptide" evidence="1">
    <location>
        <begin position="1"/>
        <end position="19"/>
    </location>
</feature>
<evidence type="ECO:0000256" key="1">
    <source>
        <dbReference type="SAM" id="SignalP"/>
    </source>
</evidence>
<keyword evidence="3" id="KW-1185">Reference proteome</keyword>
<dbReference type="EMBL" id="JAFNEN010000872">
    <property type="protein sequence ID" value="KAG8176508.1"/>
    <property type="molecule type" value="Genomic_DNA"/>
</dbReference>
<dbReference type="AlphaFoldDB" id="A0AAV6TXU2"/>
<evidence type="ECO:0000313" key="3">
    <source>
        <dbReference type="Proteomes" id="UP000827092"/>
    </source>
</evidence>
<reference evidence="2 3" key="1">
    <citation type="journal article" date="2022" name="Nat. Ecol. Evol.">
        <title>A masculinizing supergene underlies an exaggerated male reproductive morph in a spider.</title>
        <authorList>
            <person name="Hendrickx F."/>
            <person name="De Corte Z."/>
            <person name="Sonet G."/>
            <person name="Van Belleghem S.M."/>
            <person name="Kostlbacher S."/>
            <person name="Vangestel C."/>
        </authorList>
    </citation>
    <scope>NUCLEOTIDE SEQUENCE [LARGE SCALE GENOMIC DNA]</scope>
    <source>
        <strain evidence="2">W744_W776</strain>
    </source>
</reference>
<dbReference type="Proteomes" id="UP000827092">
    <property type="component" value="Unassembled WGS sequence"/>
</dbReference>
<gene>
    <name evidence="2" type="ORF">JTE90_020344</name>
</gene>
<evidence type="ECO:0000313" key="2">
    <source>
        <dbReference type="EMBL" id="KAG8176508.1"/>
    </source>
</evidence>
<protein>
    <submittedName>
        <fullName evidence="2">Uncharacterized protein</fullName>
    </submittedName>
</protein>
<proteinExistence type="predicted"/>
<accession>A0AAV6TXU2</accession>